<feature type="transmembrane region" description="Helical" evidence="1">
    <location>
        <begin position="31"/>
        <end position="52"/>
    </location>
</feature>
<keyword evidence="1" id="KW-0812">Transmembrane</keyword>
<dbReference type="Proteomes" id="UP001161094">
    <property type="component" value="Unassembled WGS sequence"/>
</dbReference>
<feature type="transmembrane region" description="Helical" evidence="1">
    <location>
        <begin position="7"/>
        <end position="25"/>
    </location>
</feature>
<dbReference type="RefSeq" id="WP_279993763.1">
    <property type="nucleotide sequence ID" value="NZ_JAOCDZ010000001.1"/>
</dbReference>
<gene>
    <name evidence="2" type="ORF">N5D93_03085</name>
</gene>
<organism evidence="2 3">
    <name type="scientific">Achromobacter spanius</name>
    <dbReference type="NCBI Taxonomy" id="217203"/>
    <lineage>
        <taxon>Bacteria</taxon>
        <taxon>Pseudomonadati</taxon>
        <taxon>Pseudomonadota</taxon>
        <taxon>Betaproteobacteria</taxon>
        <taxon>Burkholderiales</taxon>
        <taxon>Alcaligenaceae</taxon>
        <taxon>Achromobacter</taxon>
    </lineage>
</organism>
<keyword evidence="1" id="KW-1133">Transmembrane helix</keyword>
<evidence type="ECO:0000313" key="3">
    <source>
        <dbReference type="Proteomes" id="UP001161094"/>
    </source>
</evidence>
<sequence length="55" mass="6019">MSSNLMFLLFILFQGLIVVAVIVHADNENEAWPLIAVGTVGTLAIVLVWAYMSRA</sequence>
<dbReference type="AlphaFoldDB" id="A0AA42LN00"/>
<evidence type="ECO:0000313" key="2">
    <source>
        <dbReference type="EMBL" id="MDH0734775.1"/>
    </source>
</evidence>
<proteinExistence type="predicted"/>
<protein>
    <submittedName>
        <fullName evidence="2">Uncharacterized protein</fullName>
    </submittedName>
</protein>
<accession>A0AA42LN00</accession>
<evidence type="ECO:0000256" key="1">
    <source>
        <dbReference type="SAM" id="Phobius"/>
    </source>
</evidence>
<keyword evidence="1" id="KW-0472">Membrane</keyword>
<dbReference type="EMBL" id="JAOCDZ010000001">
    <property type="protein sequence ID" value="MDH0734775.1"/>
    <property type="molecule type" value="Genomic_DNA"/>
</dbReference>
<name>A0AA42LN00_9BURK</name>
<reference evidence="2" key="1">
    <citation type="submission" date="2022-09" db="EMBL/GenBank/DDBJ databases">
        <title>Intensive care unit water sources are persistently colonized with multi-drug resistant bacteria and are the site of extensive horizontal gene transfer of antibiotic resistance genes.</title>
        <authorList>
            <person name="Diorio-Toth L."/>
        </authorList>
    </citation>
    <scope>NUCLEOTIDE SEQUENCE</scope>
    <source>
        <strain evidence="2">GD03843</strain>
    </source>
</reference>
<comment type="caution">
    <text evidence="2">The sequence shown here is derived from an EMBL/GenBank/DDBJ whole genome shotgun (WGS) entry which is preliminary data.</text>
</comment>